<protein>
    <submittedName>
        <fullName evidence="1">Uncharacterized protein</fullName>
    </submittedName>
</protein>
<dbReference type="Proteomes" id="UP001153269">
    <property type="component" value="Unassembled WGS sequence"/>
</dbReference>
<keyword evidence="2" id="KW-1185">Reference proteome</keyword>
<evidence type="ECO:0000313" key="1">
    <source>
        <dbReference type="EMBL" id="CAB1422953.1"/>
    </source>
</evidence>
<reference evidence="1" key="1">
    <citation type="submission" date="2020-03" db="EMBL/GenBank/DDBJ databases">
        <authorList>
            <person name="Weist P."/>
        </authorList>
    </citation>
    <scope>NUCLEOTIDE SEQUENCE</scope>
</reference>
<sequence length="146" mass="15932">MEESEIVTNITKVKPHCKEMPSTVLTSADLLRESPLSERHREESIWLVLNCRAFAHGHASCYRQSPRIPGCSRAAGGPKEATLVPTARGDWLIIAANDLGTTVRIYASNPLSLASTGARKCINCTSLYHQRRQAELEGDGEAVANC</sequence>
<name>A0A9N7U415_PLEPL</name>
<gene>
    <name evidence="1" type="ORF">PLEPLA_LOCUS10871</name>
</gene>
<comment type="caution">
    <text evidence="1">The sequence shown here is derived from an EMBL/GenBank/DDBJ whole genome shotgun (WGS) entry which is preliminary data.</text>
</comment>
<dbReference type="EMBL" id="CADEAL010000624">
    <property type="protein sequence ID" value="CAB1422953.1"/>
    <property type="molecule type" value="Genomic_DNA"/>
</dbReference>
<organism evidence="1 2">
    <name type="scientific">Pleuronectes platessa</name>
    <name type="common">European plaice</name>
    <dbReference type="NCBI Taxonomy" id="8262"/>
    <lineage>
        <taxon>Eukaryota</taxon>
        <taxon>Metazoa</taxon>
        <taxon>Chordata</taxon>
        <taxon>Craniata</taxon>
        <taxon>Vertebrata</taxon>
        <taxon>Euteleostomi</taxon>
        <taxon>Actinopterygii</taxon>
        <taxon>Neopterygii</taxon>
        <taxon>Teleostei</taxon>
        <taxon>Neoteleostei</taxon>
        <taxon>Acanthomorphata</taxon>
        <taxon>Carangaria</taxon>
        <taxon>Pleuronectiformes</taxon>
        <taxon>Pleuronectoidei</taxon>
        <taxon>Pleuronectidae</taxon>
        <taxon>Pleuronectes</taxon>
    </lineage>
</organism>
<proteinExistence type="predicted"/>
<accession>A0A9N7U415</accession>
<evidence type="ECO:0000313" key="2">
    <source>
        <dbReference type="Proteomes" id="UP001153269"/>
    </source>
</evidence>
<dbReference type="AlphaFoldDB" id="A0A9N7U415"/>